<sequence>MLVLMLACAGQASASFKECFQICAIDCVIAINKPACILKCIAKCAALPPSATGRDYCRLGCAVDQCTVFGIDSSKVDDCVTKCETNKCSPLRPDMAAFPISTSPEKSSPSPSPTPSSTGQ</sequence>
<feature type="region of interest" description="Disordered" evidence="1">
    <location>
        <begin position="93"/>
        <end position="120"/>
    </location>
</feature>
<dbReference type="PANTHER" id="PTHR36312">
    <property type="entry name" value="THIONIN-LIKE PROTEIN 1"/>
    <property type="match status" value="1"/>
</dbReference>
<reference evidence="2" key="1">
    <citation type="submission" date="2020-06" db="EMBL/GenBank/DDBJ databases">
        <authorList>
            <person name="Li T."/>
            <person name="Hu X."/>
            <person name="Zhang T."/>
            <person name="Song X."/>
            <person name="Zhang H."/>
            <person name="Dai N."/>
            <person name="Sheng W."/>
            <person name="Hou X."/>
            <person name="Wei L."/>
        </authorList>
    </citation>
    <scope>NUCLEOTIDE SEQUENCE</scope>
    <source>
        <strain evidence="2">G02</strain>
        <tissue evidence="2">Leaf</tissue>
    </source>
</reference>
<comment type="caution">
    <text evidence="2">The sequence shown here is derived from an EMBL/GenBank/DDBJ whole genome shotgun (WGS) entry which is preliminary data.</text>
</comment>
<dbReference type="PANTHER" id="PTHR36312:SF1">
    <property type="entry name" value="OS01G0594500 PROTEIN"/>
    <property type="match status" value="1"/>
</dbReference>
<evidence type="ECO:0000256" key="1">
    <source>
        <dbReference type="SAM" id="MobiDB-lite"/>
    </source>
</evidence>
<feature type="compositionally biased region" description="Low complexity" evidence="1">
    <location>
        <begin position="99"/>
        <end position="120"/>
    </location>
</feature>
<protein>
    <submittedName>
        <fullName evidence="2">Uncharacterized protein</fullName>
    </submittedName>
</protein>
<accession>A0AAW2WJ99</accession>
<name>A0AAW2WJ99_SESRA</name>
<dbReference type="EMBL" id="JACGWJ010000001">
    <property type="protein sequence ID" value="KAL0441568.1"/>
    <property type="molecule type" value="Genomic_DNA"/>
</dbReference>
<dbReference type="AlphaFoldDB" id="A0AAW2WJ99"/>
<gene>
    <name evidence="2" type="ORF">Sradi_0095700</name>
</gene>
<reference evidence="2" key="2">
    <citation type="journal article" date="2024" name="Plant">
        <title>Genomic evolution and insights into agronomic trait innovations of Sesamum species.</title>
        <authorList>
            <person name="Miao H."/>
            <person name="Wang L."/>
            <person name="Qu L."/>
            <person name="Liu H."/>
            <person name="Sun Y."/>
            <person name="Le M."/>
            <person name="Wang Q."/>
            <person name="Wei S."/>
            <person name="Zheng Y."/>
            <person name="Lin W."/>
            <person name="Duan Y."/>
            <person name="Cao H."/>
            <person name="Xiong S."/>
            <person name="Wang X."/>
            <person name="Wei L."/>
            <person name="Li C."/>
            <person name="Ma Q."/>
            <person name="Ju M."/>
            <person name="Zhao R."/>
            <person name="Li G."/>
            <person name="Mu C."/>
            <person name="Tian Q."/>
            <person name="Mei H."/>
            <person name="Zhang T."/>
            <person name="Gao T."/>
            <person name="Zhang H."/>
        </authorList>
    </citation>
    <scope>NUCLEOTIDE SEQUENCE</scope>
    <source>
        <strain evidence="2">G02</strain>
    </source>
</reference>
<dbReference type="InterPro" id="IPR038975">
    <property type="entry name" value="THNL"/>
</dbReference>
<organism evidence="2">
    <name type="scientific">Sesamum radiatum</name>
    <name type="common">Black benniseed</name>
    <dbReference type="NCBI Taxonomy" id="300843"/>
    <lineage>
        <taxon>Eukaryota</taxon>
        <taxon>Viridiplantae</taxon>
        <taxon>Streptophyta</taxon>
        <taxon>Embryophyta</taxon>
        <taxon>Tracheophyta</taxon>
        <taxon>Spermatophyta</taxon>
        <taxon>Magnoliopsida</taxon>
        <taxon>eudicotyledons</taxon>
        <taxon>Gunneridae</taxon>
        <taxon>Pentapetalae</taxon>
        <taxon>asterids</taxon>
        <taxon>lamiids</taxon>
        <taxon>Lamiales</taxon>
        <taxon>Pedaliaceae</taxon>
        <taxon>Sesamum</taxon>
    </lineage>
</organism>
<evidence type="ECO:0000313" key="2">
    <source>
        <dbReference type="EMBL" id="KAL0441568.1"/>
    </source>
</evidence>
<proteinExistence type="predicted"/>